<proteinExistence type="predicted"/>
<sequence>MDWAQPFIYYAFIKHTTCKAGLSHMTQSYTGEVRVRVHDKPEKAYHLVFVKAKEHI</sequence>
<reference evidence="1" key="2">
    <citation type="journal article" date="2015" name="Fish Shellfish Immunol.">
        <title>Early steps in the European eel (Anguilla anguilla)-Vibrio vulnificus interaction in the gills: Role of the RtxA13 toxin.</title>
        <authorList>
            <person name="Callol A."/>
            <person name="Pajuelo D."/>
            <person name="Ebbesson L."/>
            <person name="Teles M."/>
            <person name="MacKenzie S."/>
            <person name="Amaro C."/>
        </authorList>
    </citation>
    <scope>NUCLEOTIDE SEQUENCE</scope>
</reference>
<reference evidence="1" key="1">
    <citation type="submission" date="2014-11" db="EMBL/GenBank/DDBJ databases">
        <authorList>
            <person name="Amaro Gonzalez C."/>
        </authorList>
    </citation>
    <scope>NUCLEOTIDE SEQUENCE</scope>
</reference>
<accession>A0A0E9PFR0</accession>
<dbReference type="EMBL" id="GBXM01105460">
    <property type="protein sequence ID" value="JAH03117.1"/>
    <property type="molecule type" value="Transcribed_RNA"/>
</dbReference>
<protein>
    <submittedName>
        <fullName evidence="1">Uncharacterized protein</fullName>
    </submittedName>
</protein>
<name>A0A0E9PFR0_ANGAN</name>
<organism evidence="1">
    <name type="scientific">Anguilla anguilla</name>
    <name type="common">European freshwater eel</name>
    <name type="synonym">Muraena anguilla</name>
    <dbReference type="NCBI Taxonomy" id="7936"/>
    <lineage>
        <taxon>Eukaryota</taxon>
        <taxon>Metazoa</taxon>
        <taxon>Chordata</taxon>
        <taxon>Craniata</taxon>
        <taxon>Vertebrata</taxon>
        <taxon>Euteleostomi</taxon>
        <taxon>Actinopterygii</taxon>
        <taxon>Neopterygii</taxon>
        <taxon>Teleostei</taxon>
        <taxon>Anguilliformes</taxon>
        <taxon>Anguillidae</taxon>
        <taxon>Anguilla</taxon>
    </lineage>
</organism>
<dbReference type="AlphaFoldDB" id="A0A0E9PFR0"/>
<evidence type="ECO:0000313" key="1">
    <source>
        <dbReference type="EMBL" id="JAH03117.1"/>
    </source>
</evidence>